<name>A0ABM5NEC3_LIBAS</name>
<dbReference type="Proteomes" id="UP000011820">
    <property type="component" value="Chromosome"/>
</dbReference>
<protein>
    <submittedName>
        <fullName evidence="1">Uncharacterized protein</fullName>
    </submittedName>
</protein>
<evidence type="ECO:0000313" key="1">
    <source>
        <dbReference type="EMBL" id="AGH16452.1"/>
    </source>
</evidence>
<evidence type="ECO:0000313" key="2">
    <source>
        <dbReference type="Proteomes" id="UP000011820"/>
    </source>
</evidence>
<organism evidence="1 2">
    <name type="scientific">Candidatus Liberibacter asiaticus str. gxpsy</name>
    <dbReference type="NCBI Taxonomy" id="1174529"/>
    <lineage>
        <taxon>Bacteria</taxon>
        <taxon>Pseudomonadati</taxon>
        <taxon>Pseudomonadota</taxon>
        <taxon>Alphaproteobacteria</taxon>
        <taxon>Hyphomicrobiales</taxon>
        <taxon>Rhizobiaceae</taxon>
        <taxon>Liberibacter</taxon>
    </lineage>
</organism>
<dbReference type="EMBL" id="CP004005">
    <property type="protein sequence ID" value="AGH16452.1"/>
    <property type="molecule type" value="Genomic_DNA"/>
</dbReference>
<proteinExistence type="predicted"/>
<reference evidence="1 2" key="1">
    <citation type="journal article" date="2013" name="Genome Announc.">
        <title>Complete Genome Sequence of a Chinese Strain of 'Candidatus Liberibacter asiaticus'.</title>
        <authorList>
            <person name="Lin H."/>
            <person name="Han C.S."/>
            <person name="Liu B."/>
            <person name="Lou B."/>
            <person name="Bai X."/>
            <person name="Deng C."/>
            <person name="Civerolo E.L."/>
            <person name="Gupta G."/>
        </authorList>
    </citation>
    <scope>NUCLEOTIDE SEQUENCE [LARGE SCALE GENOMIC DNA]</scope>
    <source>
        <strain evidence="2">gxpsy</strain>
    </source>
</reference>
<sequence>MIFSQIEGELFLKTALVVVRERTECPIHRYFKIAVFIKQYTNTAFGKSKCKRGRGK</sequence>
<accession>A0ABM5NEC3</accession>
<keyword evidence="2" id="KW-1185">Reference proteome</keyword>
<gene>
    <name evidence="1" type="ORF">WSI_00385</name>
</gene>